<evidence type="ECO:0000313" key="3">
    <source>
        <dbReference type="Proteomes" id="UP000192277"/>
    </source>
</evidence>
<dbReference type="InterPro" id="IPR024311">
    <property type="entry name" value="Lipocalin-like"/>
</dbReference>
<gene>
    <name evidence="2" type="ORF">A4D02_21535</name>
</gene>
<dbReference type="PROSITE" id="PS51257">
    <property type="entry name" value="PROKAR_LIPOPROTEIN"/>
    <property type="match status" value="1"/>
</dbReference>
<evidence type="ECO:0000313" key="2">
    <source>
        <dbReference type="EMBL" id="OQP52987.1"/>
    </source>
</evidence>
<dbReference type="EMBL" id="LWBO01000003">
    <property type="protein sequence ID" value="OQP52987.1"/>
    <property type="molecule type" value="Genomic_DNA"/>
</dbReference>
<accession>A0ABX3P1B4</accession>
<dbReference type="Proteomes" id="UP000192277">
    <property type="component" value="Unassembled WGS sequence"/>
</dbReference>
<dbReference type="RefSeq" id="WP_014218486.1">
    <property type="nucleotide sequence ID" value="NZ_LWBO01000003.1"/>
</dbReference>
<organism evidence="2 3">
    <name type="scientific">Niastella koreensis</name>
    <dbReference type="NCBI Taxonomy" id="354356"/>
    <lineage>
        <taxon>Bacteria</taxon>
        <taxon>Pseudomonadati</taxon>
        <taxon>Bacteroidota</taxon>
        <taxon>Chitinophagia</taxon>
        <taxon>Chitinophagales</taxon>
        <taxon>Chitinophagaceae</taxon>
        <taxon>Niastella</taxon>
    </lineage>
</organism>
<reference evidence="2 3" key="1">
    <citation type="submission" date="2016-04" db="EMBL/GenBank/DDBJ databases">
        <authorList>
            <person name="Chen L."/>
            <person name="Zhuang W."/>
            <person name="Wang G."/>
        </authorList>
    </citation>
    <scope>NUCLEOTIDE SEQUENCE [LARGE SCALE GENOMIC DNA]</scope>
    <source>
        <strain evidence="3">GR20</strain>
    </source>
</reference>
<sequence>MKKIVLSVLALSALVFSCKKDDDKKSTRDQLLGKWNFTSEIENHHYSGKDHFDTTKVPAGYATIEFKSNDSCIQIFNNQSDNSTFKVDGSSLIFKYTNNSDTVTVKSVTGSELKIWYKDPYTADEWYEYTDVFNK</sequence>
<protein>
    <recommendedName>
        <fullName evidence="1">Lipocalin-like domain-containing protein</fullName>
    </recommendedName>
</protein>
<proteinExistence type="predicted"/>
<name>A0ABX3P1B4_9BACT</name>
<keyword evidence="3" id="KW-1185">Reference proteome</keyword>
<comment type="caution">
    <text evidence="2">The sequence shown here is derived from an EMBL/GenBank/DDBJ whole genome shotgun (WGS) entry which is preliminary data.</text>
</comment>
<evidence type="ECO:0000259" key="1">
    <source>
        <dbReference type="Pfam" id="PF13648"/>
    </source>
</evidence>
<dbReference type="Pfam" id="PF13648">
    <property type="entry name" value="Lipocalin_4"/>
    <property type="match status" value="1"/>
</dbReference>
<feature type="domain" description="Lipocalin-like" evidence="1">
    <location>
        <begin position="31"/>
        <end position="115"/>
    </location>
</feature>